<reference evidence="3" key="2">
    <citation type="submission" date="2024-02" db="EMBL/GenBank/DDBJ databases">
        <title>Comparative genomics of Cryptococcus and Kwoniella reveals pathogenesis evolution and contrasting modes of karyotype evolution via chromosome fusion or intercentromeric recombination.</title>
        <authorList>
            <person name="Coelho M.A."/>
            <person name="David-Palma M."/>
            <person name="Shea T."/>
            <person name="Bowers K."/>
            <person name="McGinley-Smith S."/>
            <person name="Mohammad A.W."/>
            <person name="Gnirke A."/>
            <person name="Yurkov A.M."/>
            <person name="Nowrousian M."/>
            <person name="Sun S."/>
            <person name="Cuomo C.A."/>
            <person name="Heitman J."/>
        </authorList>
    </citation>
    <scope>NUCLEOTIDE SEQUENCE</scope>
    <source>
        <strain evidence="3">CBS 10117</strain>
    </source>
</reference>
<dbReference type="EMBL" id="CP144535">
    <property type="protein sequence ID" value="WWC62691.1"/>
    <property type="molecule type" value="Genomic_DNA"/>
</dbReference>
<name>A0AAJ8MHS5_9TREE</name>
<sequence length="312" mass="35097">MFYSIATLIPVLGIFVGVGVTPAVSVSAFPVRSTSTFAPPQIEAAKETETFAPVLKQKRGTHPLWEFQPKWQDIKADQFEDDWLLAGAAALAHVDPQKIQDIFSDVDNTNKAKRADADVDDTMVKLWNIEEWEKWNNSPAESKTGGPPSDKKKVKYSDITGEYSGANQNWWIAALENAFIQESGYEGITSSGFTSGDPHMALKMMTGEEALLFDTTEMPENTYKAEMWRELEKAERQPICIMTGGKADGISLWNKWWYAVLRVEGEESDGQVYLFDSWTGQEVSVKFQDLQEHIYWYVHQEGPRSDAKVGPP</sequence>
<evidence type="ECO:0000256" key="1">
    <source>
        <dbReference type="PROSITE-ProRule" id="PRU00239"/>
    </source>
</evidence>
<reference evidence="3" key="1">
    <citation type="submission" date="2013-07" db="EMBL/GenBank/DDBJ databases">
        <authorList>
            <consortium name="The Broad Institute Genome Sequencing Platform"/>
            <person name="Cuomo C."/>
            <person name="Litvintseva A."/>
            <person name="Chen Y."/>
            <person name="Heitman J."/>
            <person name="Sun S."/>
            <person name="Springer D."/>
            <person name="Dromer F."/>
            <person name="Young S.K."/>
            <person name="Zeng Q."/>
            <person name="Gargeya S."/>
            <person name="Fitzgerald M."/>
            <person name="Abouelleil A."/>
            <person name="Alvarado L."/>
            <person name="Berlin A.M."/>
            <person name="Chapman S.B."/>
            <person name="Dewar J."/>
            <person name="Goldberg J."/>
            <person name="Griggs A."/>
            <person name="Gujja S."/>
            <person name="Hansen M."/>
            <person name="Howarth C."/>
            <person name="Imamovic A."/>
            <person name="Larimer J."/>
            <person name="McCowan C."/>
            <person name="Murphy C."/>
            <person name="Pearson M."/>
            <person name="Priest M."/>
            <person name="Roberts A."/>
            <person name="Saif S."/>
            <person name="Shea T."/>
            <person name="Sykes S."/>
            <person name="Wortman J."/>
            <person name="Nusbaum C."/>
            <person name="Birren B."/>
        </authorList>
    </citation>
    <scope>NUCLEOTIDE SEQUENCE</scope>
    <source>
        <strain evidence="3">CBS 10117</strain>
    </source>
</reference>
<dbReference type="GO" id="GO:0004198">
    <property type="term" value="F:calcium-dependent cysteine-type endopeptidase activity"/>
    <property type="evidence" value="ECO:0007669"/>
    <property type="project" value="InterPro"/>
</dbReference>
<evidence type="ECO:0000313" key="3">
    <source>
        <dbReference type="EMBL" id="WWC62691.1"/>
    </source>
</evidence>
<dbReference type="InterPro" id="IPR038765">
    <property type="entry name" value="Papain-like_cys_pep_sf"/>
</dbReference>
<dbReference type="Proteomes" id="UP000078595">
    <property type="component" value="Chromosome 6"/>
</dbReference>
<accession>A0AAJ8MHS5</accession>
<keyword evidence="4" id="KW-1185">Reference proteome</keyword>
<dbReference type="GO" id="GO:0006508">
    <property type="term" value="P:proteolysis"/>
    <property type="evidence" value="ECO:0007669"/>
    <property type="project" value="InterPro"/>
</dbReference>
<evidence type="ECO:0000259" key="2">
    <source>
        <dbReference type="PROSITE" id="PS50203"/>
    </source>
</evidence>
<dbReference type="InterPro" id="IPR001300">
    <property type="entry name" value="Peptidase_C2_calpain_cat"/>
</dbReference>
<dbReference type="AlphaFoldDB" id="A0AAJ8MHS5"/>
<comment type="caution">
    <text evidence="1">Lacks conserved residue(s) required for the propagation of feature annotation.</text>
</comment>
<proteinExistence type="predicted"/>
<gene>
    <name evidence="3" type="ORF">I303_105288</name>
</gene>
<organism evidence="3 4">
    <name type="scientific">Kwoniella dejecticola CBS 10117</name>
    <dbReference type="NCBI Taxonomy" id="1296121"/>
    <lineage>
        <taxon>Eukaryota</taxon>
        <taxon>Fungi</taxon>
        <taxon>Dikarya</taxon>
        <taxon>Basidiomycota</taxon>
        <taxon>Agaricomycotina</taxon>
        <taxon>Tremellomycetes</taxon>
        <taxon>Tremellales</taxon>
        <taxon>Cryptococcaceae</taxon>
        <taxon>Kwoniella</taxon>
    </lineage>
</organism>
<evidence type="ECO:0000313" key="4">
    <source>
        <dbReference type="Proteomes" id="UP000078595"/>
    </source>
</evidence>
<feature type="domain" description="Calpain catalytic" evidence="2">
    <location>
        <begin position="73"/>
        <end position="296"/>
    </location>
</feature>
<dbReference type="GeneID" id="28968963"/>
<dbReference type="PROSITE" id="PS50203">
    <property type="entry name" value="CALPAIN_CAT"/>
    <property type="match status" value="1"/>
</dbReference>
<dbReference type="KEGG" id="kdj:28968963"/>
<dbReference type="SUPFAM" id="SSF54001">
    <property type="entry name" value="Cysteine proteinases"/>
    <property type="match status" value="1"/>
</dbReference>
<dbReference type="RefSeq" id="XP_065825195.1">
    <property type="nucleotide sequence ID" value="XM_065969123.1"/>
</dbReference>
<protein>
    <recommendedName>
        <fullName evidence="2">Calpain catalytic domain-containing protein</fullName>
    </recommendedName>
</protein>